<dbReference type="PANTHER" id="PTHR30483:SF6">
    <property type="entry name" value="PERIPLASMIC BINDING PROTEIN OF ABC TRANSPORTER FOR NATURAL AMINO ACIDS"/>
    <property type="match status" value="1"/>
</dbReference>
<sequence>MARIGRRGFGALALAGAASGLAAPRVARGQATTIKFGFTAALTGPFNEFGEGIRRGAEIAVEEANKAGGVNGRRVELAEVLDDQLVPDRAVQNMRRILDNREIVGLMAPSGSGPTLAIVDMVQADGRPIINPQAQTPTIVYPNGPDRPPRPNVFSVAISNTVESEKLAAALAGFRNIGILHESTGYGVTGAQLVRAEIQAKRRDARITVESYNQRAQDMTAQLVRVQRAGAEALLVIGLGADFAVIRRTMSRLNMNPALFGTAGAVTVPYIEGAGDLVVGTRAASHASLGRRPMAASAQRFVDLYRAKYGTDRWYGPDPANPLISLAATVGSGYDCINLLIDAIRRAGSTEPAAIIGALEATRDFPGVTSAAISFTPQEHTSLKVGDLGMYEMVKRDGRVVLELRD</sequence>
<evidence type="ECO:0000313" key="8">
    <source>
        <dbReference type="EMBL" id="GGG24059.1"/>
    </source>
</evidence>
<evidence type="ECO:0000256" key="1">
    <source>
        <dbReference type="ARBA" id="ARBA00010062"/>
    </source>
</evidence>
<dbReference type="Pfam" id="PF13458">
    <property type="entry name" value="Peripla_BP_6"/>
    <property type="match status" value="1"/>
</dbReference>
<keyword evidence="5" id="KW-0175">Coiled coil</keyword>
<keyword evidence="2" id="KW-0813">Transport</keyword>
<dbReference type="SUPFAM" id="SSF53822">
    <property type="entry name" value="Periplasmic binding protein-like I"/>
    <property type="match status" value="1"/>
</dbReference>
<evidence type="ECO:0000256" key="5">
    <source>
        <dbReference type="SAM" id="Coils"/>
    </source>
</evidence>
<name>A0A8J2Z9B3_9PROT</name>
<keyword evidence="9" id="KW-1185">Reference proteome</keyword>
<evidence type="ECO:0000313" key="9">
    <source>
        <dbReference type="Proteomes" id="UP000597507"/>
    </source>
</evidence>
<reference evidence="8 9" key="1">
    <citation type="journal article" date="2014" name="Int. J. Syst. Evol. Microbiol.">
        <title>Complete genome sequence of Corynebacterium casei LMG S-19264T (=DSM 44701T), isolated from a smear-ripened cheese.</title>
        <authorList>
            <consortium name="US DOE Joint Genome Institute (JGI-PGF)"/>
            <person name="Walter F."/>
            <person name="Albersmeier A."/>
            <person name="Kalinowski J."/>
            <person name="Ruckert C."/>
        </authorList>
    </citation>
    <scope>NUCLEOTIDE SEQUENCE [LARGE SCALE GENOMIC DNA]</scope>
    <source>
        <strain evidence="8 9">CGMCC 1.16330</strain>
    </source>
</reference>
<dbReference type="AlphaFoldDB" id="A0A8J2Z9B3"/>
<protein>
    <submittedName>
        <fullName evidence="8">Leu/ile/val-binding protein</fullName>
    </submittedName>
</protein>
<keyword evidence="4" id="KW-0029">Amino-acid transport</keyword>
<gene>
    <name evidence="8" type="ORF">GCM10010964_10240</name>
</gene>
<evidence type="ECO:0000256" key="2">
    <source>
        <dbReference type="ARBA" id="ARBA00022448"/>
    </source>
</evidence>
<dbReference type="InterPro" id="IPR000709">
    <property type="entry name" value="Leu_Ile_Val-bd"/>
</dbReference>
<keyword evidence="3 6" id="KW-0732">Signal</keyword>
<evidence type="ECO:0000256" key="3">
    <source>
        <dbReference type="ARBA" id="ARBA00022729"/>
    </source>
</evidence>
<evidence type="ECO:0000256" key="4">
    <source>
        <dbReference type="ARBA" id="ARBA00022970"/>
    </source>
</evidence>
<dbReference type="RefSeq" id="WP_188898908.1">
    <property type="nucleotide sequence ID" value="NZ_BMKS01000002.1"/>
</dbReference>
<feature type="coiled-coil region" evidence="5">
    <location>
        <begin position="195"/>
        <end position="229"/>
    </location>
</feature>
<accession>A0A8J2Z9B3</accession>
<evidence type="ECO:0000256" key="6">
    <source>
        <dbReference type="SAM" id="SignalP"/>
    </source>
</evidence>
<dbReference type="Proteomes" id="UP000597507">
    <property type="component" value="Unassembled WGS sequence"/>
</dbReference>
<dbReference type="InterPro" id="IPR051010">
    <property type="entry name" value="BCAA_transport"/>
</dbReference>
<dbReference type="PANTHER" id="PTHR30483">
    <property type="entry name" value="LEUCINE-SPECIFIC-BINDING PROTEIN"/>
    <property type="match status" value="1"/>
</dbReference>
<proteinExistence type="inferred from homology"/>
<dbReference type="GO" id="GO:0006865">
    <property type="term" value="P:amino acid transport"/>
    <property type="evidence" value="ECO:0007669"/>
    <property type="project" value="UniProtKB-KW"/>
</dbReference>
<organism evidence="8 9">
    <name type="scientific">Caldovatus sediminis</name>
    <dbReference type="NCBI Taxonomy" id="2041189"/>
    <lineage>
        <taxon>Bacteria</taxon>
        <taxon>Pseudomonadati</taxon>
        <taxon>Pseudomonadota</taxon>
        <taxon>Alphaproteobacteria</taxon>
        <taxon>Acetobacterales</taxon>
        <taxon>Roseomonadaceae</taxon>
        <taxon>Caldovatus</taxon>
    </lineage>
</organism>
<comment type="similarity">
    <text evidence="1">Belongs to the leucine-binding protein family.</text>
</comment>
<dbReference type="EMBL" id="BMKS01000002">
    <property type="protein sequence ID" value="GGG24059.1"/>
    <property type="molecule type" value="Genomic_DNA"/>
</dbReference>
<dbReference type="Gene3D" id="3.40.50.2300">
    <property type="match status" value="2"/>
</dbReference>
<feature type="signal peptide" evidence="6">
    <location>
        <begin position="1"/>
        <end position="22"/>
    </location>
</feature>
<dbReference type="PRINTS" id="PR00337">
    <property type="entry name" value="LEUILEVALBP"/>
</dbReference>
<evidence type="ECO:0000259" key="7">
    <source>
        <dbReference type="Pfam" id="PF13458"/>
    </source>
</evidence>
<feature type="chain" id="PRO_5035279863" evidence="6">
    <location>
        <begin position="23"/>
        <end position="406"/>
    </location>
</feature>
<dbReference type="InterPro" id="IPR028081">
    <property type="entry name" value="Leu-bd"/>
</dbReference>
<comment type="caution">
    <text evidence="8">The sequence shown here is derived from an EMBL/GenBank/DDBJ whole genome shotgun (WGS) entry which is preliminary data.</text>
</comment>
<feature type="domain" description="Leucine-binding protein" evidence="7">
    <location>
        <begin position="33"/>
        <end position="381"/>
    </location>
</feature>
<dbReference type="InterPro" id="IPR028082">
    <property type="entry name" value="Peripla_BP_I"/>
</dbReference>